<comment type="similarity">
    <text evidence="1 3">Belongs to the short-chain dehydrogenases/reductases (SDR) family.</text>
</comment>
<dbReference type="RefSeq" id="WP_344485654.1">
    <property type="nucleotide sequence ID" value="NZ_BAAAQF010000006.1"/>
</dbReference>
<protein>
    <submittedName>
        <fullName evidence="5">SDR family oxidoreductase</fullName>
    </submittedName>
</protein>
<dbReference type="SMART" id="SM00822">
    <property type="entry name" value="PKS_KR"/>
    <property type="match status" value="1"/>
</dbReference>
<dbReference type="PRINTS" id="PR00080">
    <property type="entry name" value="SDRFAMILY"/>
</dbReference>
<evidence type="ECO:0000313" key="5">
    <source>
        <dbReference type="EMBL" id="GAA1674538.1"/>
    </source>
</evidence>
<sequence>MSKTILVTGAGRGLGRTLAERLSARGDTVIAHARSAAALEGVPHAKALVADLADPASLAAAVADLGVGRLDALVHNAGVLNVGAVADETLEWWQRTMAVNVVSVAELTRLLLPALRAARGHVFFLNSGAGLNTAPRLASYSASKHALKAIADALRAEEQPNGVRVTSFYPSHFDTDMQRGLRDQYDSDYDPSRAMSQDTVATTILTVLDAPADMVVNELRTEPPNPLPVRPRG</sequence>
<dbReference type="InterPro" id="IPR036291">
    <property type="entry name" value="NAD(P)-bd_dom_sf"/>
</dbReference>
<dbReference type="InterPro" id="IPR057326">
    <property type="entry name" value="KR_dom"/>
</dbReference>
<organism evidence="5 6">
    <name type="scientific">Glycomyces endophyticus</name>
    <dbReference type="NCBI Taxonomy" id="480996"/>
    <lineage>
        <taxon>Bacteria</taxon>
        <taxon>Bacillati</taxon>
        <taxon>Actinomycetota</taxon>
        <taxon>Actinomycetes</taxon>
        <taxon>Glycomycetales</taxon>
        <taxon>Glycomycetaceae</taxon>
        <taxon>Glycomyces</taxon>
    </lineage>
</organism>
<dbReference type="Gene3D" id="3.40.50.720">
    <property type="entry name" value="NAD(P)-binding Rossmann-like Domain"/>
    <property type="match status" value="1"/>
</dbReference>
<dbReference type="PROSITE" id="PS00061">
    <property type="entry name" value="ADH_SHORT"/>
    <property type="match status" value="1"/>
</dbReference>
<name>A0ABP4SKS9_9ACTN</name>
<evidence type="ECO:0000256" key="1">
    <source>
        <dbReference type="ARBA" id="ARBA00006484"/>
    </source>
</evidence>
<dbReference type="InterPro" id="IPR020904">
    <property type="entry name" value="Sc_DH/Rdtase_CS"/>
</dbReference>
<dbReference type="PANTHER" id="PTHR44196:SF1">
    <property type="entry name" value="DEHYDROGENASE_REDUCTASE SDR FAMILY MEMBER 7B"/>
    <property type="match status" value="1"/>
</dbReference>
<dbReference type="Proteomes" id="UP001499851">
    <property type="component" value="Unassembled WGS sequence"/>
</dbReference>
<gene>
    <name evidence="5" type="ORF">GCM10009830_21220</name>
</gene>
<comment type="caution">
    <text evidence="5">The sequence shown here is derived from an EMBL/GenBank/DDBJ whole genome shotgun (WGS) entry which is preliminary data.</text>
</comment>
<keyword evidence="6" id="KW-1185">Reference proteome</keyword>
<evidence type="ECO:0000313" key="6">
    <source>
        <dbReference type="Proteomes" id="UP001499851"/>
    </source>
</evidence>
<keyword evidence="2" id="KW-0560">Oxidoreductase</keyword>
<dbReference type="SUPFAM" id="SSF51735">
    <property type="entry name" value="NAD(P)-binding Rossmann-fold domains"/>
    <property type="match status" value="1"/>
</dbReference>
<evidence type="ECO:0000256" key="2">
    <source>
        <dbReference type="ARBA" id="ARBA00023002"/>
    </source>
</evidence>
<proteinExistence type="inferred from homology"/>
<accession>A0ABP4SKS9</accession>
<dbReference type="InterPro" id="IPR002347">
    <property type="entry name" value="SDR_fam"/>
</dbReference>
<evidence type="ECO:0000259" key="4">
    <source>
        <dbReference type="SMART" id="SM00822"/>
    </source>
</evidence>
<dbReference type="EMBL" id="BAAAQF010000006">
    <property type="protein sequence ID" value="GAA1674538.1"/>
    <property type="molecule type" value="Genomic_DNA"/>
</dbReference>
<feature type="domain" description="Ketoreductase" evidence="4">
    <location>
        <begin position="3"/>
        <end position="173"/>
    </location>
</feature>
<dbReference type="NCBIfam" id="NF006073">
    <property type="entry name" value="PRK08219.1"/>
    <property type="match status" value="1"/>
</dbReference>
<reference evidence="6" key="1">
    <citation type="journal article" date="2019" name="Int. J. Syst. Evol. Microbiol.">
        <title>The Global Catalogue of Microorganisms (GCM) 10K type strain sequencing project: providing services to taxonomists for standard genome sequencing and annotation.</title>
        <authorList>
            <consortium name="The Broad Institute Genomics Platform"/>
            <consortium name="The Broad Institute Genome Sequencing Center for Infectious Disease"/>
            <person name="Wu L."/>
            <person name="Ma J."/>
        </authorList>
    </citation>
    <scope>NUCLEOTIDE SEQUENCE [LARGE SCALE GENOMIC DNA]</scope>
    <source>
        <strain evidence="6">JCM 16001</strain>
    </source>
</reference>
<dbReference type="PANTHER" id="PTHR44196">
    <property type="entry name" value="DEHYDROGENASE/REDUCTASE SDR FAMILY MEMBER 7B"/>
    <property type="match status" value="1"/>
</dbReference>
<dbReference type="Pfam" id="PF00106">
    <property type="entry name" value="adh_short"/>
    <property type="match status" value="1"/>
</dbReference>
<evidence type="ECO:0000256" key="3">
    <source>
        <dbReference type="RuleBase" id="RU000363"/>
    </source>
</evidence>
<dbReference type="PRINTS" id="PR00081">
    <property type="entry name" value="GDHRDH"/>
</dbReference>